<name>A0A0V7ZJS1_9CYAN</name>
<dbReference type="AlphaFoldDB" id="A0A0V7ZJS1"/>
<comment type="caution">
    <text evidence="2">The sequence shown here is derived from an EMBL/GenBank/DDBJ whole genome shotgun (WGS) entry which is preliminary data.</text>
</comment>
<evidence type="ECO:0000313" key="3">
    <source>
        <dbReference type="Proteomes" id="UP000053372"/>
    </source>
</evidence>
<dbReference type="Proteomes" id="UP000053372">
    <property type="component" value="Unassembled WGS sequence"/>
</dbReference>
<sequence>MLQTEFPFTLPRGYVDGEGNLHREGVMRLATAYDEIAPMKDPRCNSNPAYLVVIIFSRVITRLGTLDQVNPKVIEGLFATDLAFLQDFYRRINEDGTPHIKTVCPKCGQEHEIEVIASGEV</sequence>
<organism evidence="2 3">
    <name type="scientific">Mastigocoleus testarum BC008</name>
    <dbReference type="NCBI Taxonomy" id="371196"/>
    <lineage>
        <taxon>Bacteria</taxon>
        <taxon>Bacillati</taxon>
        <taxon>Cyanobacteriota</taxon>
        <taxon>Cyanophyceae</taxon>
        <taxon>Nostocales</taxon>
        <taxon>Hapalosiphonaceae</taxon>
        <taxon>Mastigocoleus</taxon>
    </lineage>
</organism>
<dbReference type="EMBL" id="LMTZ01000117">
    <property type="protein sequence ID" value="KST64832.1"/>
    <property type="molecule type" value="Genomic_DNA"/>
</dbReference>
<dbReference type="OrthoDB" id="9802230at2"/>
<keyword evidence="3" id="KW-1185">Reference proteome</keyword>
<evidence type="ECO:0000313" key="1">
    <source>
        <dbReference type="EMBL" id="KST62202.1"/>
    </source>
</evidence>
<dbReference type="EMBL" id="LMTZ01000162">
    <property type="protein sequence ID" value="KST62202.1"/>
    <property type="molecule type" value="Genomic_DNA"/>
</dbReference>
<protein>
    <submittedName>
        <fullName evidence="2">Uncharacterized protein</fullName>
    </submittedName>
</protein>
<reference evidence="2 3" key="1">
    <citation type="journal article" date="2015" name="Genome Announc.">
        <title>Draft Genome of the Euendolithic (true boring) Cyanobacterium Mastigocoleus testarum strain BC008.</title>
        <authorList>
            <person name="Guida B.S."/>
            <person name="Garcia-Pichel F."/>
        </authorList>
    </citation>
    <scope>NUCLEOTIDE SEQUENCE [LARGE SCALE GENOMIC DNA]</scope>
    <source>
        <strain evidence="2 3">BC008</strain>
    </source>
</reference>
<evidence type="ECO:0000313" key="2">
    <source>
        <dbReference type="EMBL" id="KST64832.1"/>
    </source>
</evidence>
<gene>
    <name evidence="2" type="ORF">BC008_18630</name>
    <name evidence="1" type="ORF">BC008_37800</name>
</gene>
<proteinExistence type="predicted"/>
<dbReference type="RefSeq" id="WP_027841922.1">
    <property type="nucleotide sequence ID" value="NZ_LMTZ01000117.1"/>
</dbReference>
<accession>A0A0V7ZJS1</accession>